<dbReference type="PANTHER" id="PTHR35707">
    <property type="entry name" value="OS06G0608100 PROTEIN"/>
    <property type="match status" value="1"/>
</dbReference>
<feature type="compositionally biased region" description="Basic and acidic residues" evidence="1">
    <location>
        <begin position="69"/>
        <end position="84"/>
    </location>
</feature>
<feature type="compositionally biased region" description="Polar residues" evidence="1">
    <location>
        <begin position="53"/>
        <end position="64"/>
    </location>
</feature>
<evidence type="ECO:0000313" key="3">
    <source>
        <dbReference type="Proteomes" id="UP000655225"/>
    </source>
</evidence>
<dbReference type="Proteomes" id="UP000655225">
    <property type="component" value="Unassembled WGS sequence"/>
</dbReference>
<keyword evidence="3" id="KW-1185">Reference proteome</keyword>
<dbReference type="EMBL" id="JABCRI010000002">
    <property type="protein sequence ID" value="KAF8410894.1"/>
    <property type="molecule type" value="Genomic_DNA"/>
</dbReference>
<feature type="compositionally biased region" description="Polar residues" evidence="1">
    <location>
        <begin position="821"/>
        <end position="837"/>
    </location>
</feature>
<feature type="region of interest" description="Disordered" evidence="1">
    <location>
        <begin position="1"/>
        <end position="112"/>
    </location>
</feature>
<dbReference type="PANTHER" id="PTHR35707:SF1">
    <property type="entry name" value="SPC7 KINETOCHORE PROTEIN DOMAIN-CONTAINING PROTEIN"/>
    <property type="match status" value="1"/>
</dbReference>
<sequence>MDPEDHEELCNTGPEDETTALQKKRSRRVSFAEITSVHVFDRDEDYETPPDSKPSSDNPESGQANEILGFHRDVGDSDDSKELSQQEDDGEEDEKEQFLRNMDWSSPGSTIGSVTSNEGKFIENFFGPVSASFIRSGQLSDSVASYVNHDITLDSTTFSCHFRSLVQSDSGGDFKTPTGVHLAFEEKTPSQNSTSTTMGSFMVLTGAKKQPYPRSSVSGGKSSGGFDSNMSLIEENPLRYDYGRLSPGLNSLLTEGNKDLLAGSVYDNVNISKSPIHLNRQSMFSTLEHQSGLMDQKDFGDNVLGNVDTNDTPAKMDADASVKLCESNGVSATTPIYKINYGRSLSPKNALALNASIDHQNQTFNGSTQRNPFGMDKASGVDAPKSSELKLGFAAGNSGAFTLPNKFLQTDLFPQLESGYLGSAEDLIKEKSPENEGCTLDIGQNSNQHGRTPLAGSVSSLRAKRRQIFLDTADSSRSGWIGTPFSRKQPSSSLNRETMRHGESVSSIKKSISKFNILETSPFAATLEVGLGNSIPAPSDYLSKPLSFDTSLDENKKDPKLKYMDVFNASLEGNLLRVTQRITEQKSKISMDSYEVETPKSIIIVRQADENTGRVENGECGNHISTGMLCSDQPSKLMAALVSPSNFSGSGKQMQLNPLNPQSPTEEASVTLEPVSSLIEIKIDLKEQRKETSTSNKLICSSKLERKSASPEYQGILSRALKQQDQYNKLVSLDIRQAGMDLRENATNASHLTPTADKLGSLLNEKNANSSSPSNEINSIYPKDIGQWKGMGYRELLHNLKESGNNGGYQMIQTPLRDRATPNSQYGSPDRNLQTGTDPAKFRKKLSDRGLKASSCESASPYVYKRTTIAPQLGKSMVEWVTESSSRKELYNLSQNDNMHQVAGKDPCSPKSIQYSNEHGHSDCYPGLNILQKSFSIQEVGNSSGRKRSSEEIILRDKDHIDEFGRMQKSPKVHEMRGRELKFPWEHSNVRNNEAKNIGGDVFSKFRGATKLLVSTLTDKLNSHELDILEDILVRLQKAKKYEKICFDIQSQTYLFSAKTELINCFPQKTHYIPDNLQQNRVAETRWLLHMLVYEQAKLQLMRVKRERLLKRVHLLNSGIQESQILKNSLHHLCVPGARDHESEDIHLQSLPNSSGKNEDILKALGNSTDACNKVYTMRQEFGGLDKKIKNLTRSFHTSCKMKGEPSSTETIESVYDHLKKGTCCRFIRQELQLWDMDDLESRNSHHTIVLNYQNFLFQRFTINLGSVPSIITSNKLNDIKIMKDFPNISACKAFVFVLNAEATRKHGGPLTQETQITSSLLGNLLDVVEEVKVARLELPNLVQTSFDSPCVEQLDLQLYFIDFRTGRKWNLSLRDPPVSAAFSYLHYTDATVTFAFN</sequence>
<name>A0A834ZN73_TETSI</name>
<gene>
    <name evidence="2" type="ORF">HHK36_003431</name>
</gene>
<reference evidence="2 3" key="1">
    <citation type="submission" date="2020-04" db="EMBL/GenBank/DDBJ databases">
        <title>Plant Genome Project.</title>
        <authorList>
            <person name="Zhang R.-G."/>
        </authorList>
    </citation>
    <scope>NUCLEOTIDE SEQUENCE [LARGE SCALE GENOMIC DNA]</scope>
    <source>
        <strain evidence="2">YNK0</strain>
        <tissue evidence="2">Leaf</tissue>
    </source>
</reference>
<dbReference type="OrthoDB" id="1929367at2759"/>
<feature type="compositionally biased region" description="Polar residues" evidence="1">
    <location>
        <begin position="103"/>
        <end position="112"/>
    </location>
</feature>
<protein>
    <submittedName>
        <fullName evidence="2">Uncharacterized protein</fullName>
    </submittedName>
</protein>
<evidence type="ECO:0000256" key="1">
    <source>
        <dbReference type="SAM" id="MobiDB-lite"/>
    </source>
</evidence>
<proteinExistence type="predicted"/>
<feature type="compositionally biased region" description="Acidic residues" evidence="1">
    <location>
        <begin position="85"/>
        <end position="95"/>
    </location>
</feature>
<feature type="region of interest" description="Disordered" evidence="1">
    <location>
        <begin position="819"/>
        <end position="838"/>
    </location>
</feature>
<accession>A0A834ZN73</accession>
<feature type="region of interest" description="Disordered" evidence="1">
    <location>
        <begin position="480"/>
        <end position="505"/>
    </location>
</feature>
<dbReference type="OMA" id="DFKTGCK"/>
<evidence type="ECO:0000313" key="2">
    <source>
        <dbReference type="EMBL" id="KAF8410894.1"/>
    </source>
</evidence>
<comment type="caution">
    <text evidence="2">The sequence shown here is derived from an EMBL/GenBank/DDBJ whole genome shotgun (WGS) entry which is preliminary data.</text>
</comment>
<organism evidence="2 3">
    <name type="scientific">Tetracentron sinense</name>
    <name type="common">Spur-leaf</name>
    <dbReference type="NCBI Taxonomy" id="13715"/>
    <lineage>
        <taxon>Eukaryota</taxon>
        <taxon>Viridiplantae</taxon>
        <taxon>Streptophyta</taxon>
        <taxon>Embryophyta</taxon>
        <taxon>Tracheophyta</taxon>
        <taxon>Spermatophyta</taxon>
        <taxon>Magnoliopsida</taxon>
        <taxon>Trochodendrales</taxon>
        <taxon>Trochodendraceae</taxon>
        <taxon>Tetracentron</taxon>
    </lineage>
</organism>
<feature type="compositionally biased region" description="Polar residues" evidence="1">
    <location>
        <begin position="486"/>
        <end position="496"/>
    </location>
</feature>